<name>A0ABY8N4N3_9FLAO</name>
<keyword evidence="1" id="KW-0732">Signal</keyword>
<accession>A0ABY8N4N3</accession>
<organism evidence="3 4">
    <name type="scientific">Flavobacterium keumense</name>
    <dbReference type="NCBI Taxonomy" id="1306518"/>
    <lineage>
        <taxon>Bacteria</taxon>
        <taxon>Pseudomonadati</taxon>
        <taxon>Bacteroidota</taxon>
        <taxon>Flavobacteriia</taxon>
        <taxon>Flavobacteriales</taxon>
        <taxon>Flavobacteriaceae</taxon>
        <taxon>Flavobacterium</taxon>
    </lineage>
</organism>
<dbReference type="InterPro" id="IPR036761">
    <property type="entry name" value="TTHA0802/YceI-like_sf"/>
</dbReference>
<reference evidence="3 4" key="1">
    <citation type="submission" date="2023-06" db="EMBL/GenBank/DDBJ databases">
        <title>Complete Genome Sequence of Flavobacterium keumense K3R-10.</title>
        <authorList>
            <person name="Jeong H."/>
            <person name="Jhang S.Y."/>
            <person name="Kim J.N."/>
        </authorList>
    </citation>
    <scope>NUCLEOTIDE SEQUENCE [LARGE SCALE GENOMIC DNA]</scope>
    <source>
        <strain evidence="3 4">K3R-10</strain>
    </source>
</reference>
<keyword evidence="4" id="KW-1185">Reference proteome</keyword>
<evidence type="ECO:0000256" key="1">
    <source>
        <dbReference type="SAM" id="SignalP"/>
    </source>
</evidence>
<dbReference type="Gene3D" id="2.40.128.110">
    <property type="entry name" value="Lipid/polyisoprenoid-binding, YceI-like"/>
    <property type="match status" value="1"/>
</dbReference>
<dbReference type="RefSeq" id="WP_264532781.1">
    <property type="nucleotide sequence ID" value="NZ_CP092332.1"/>
</dbReference>
<dbReference type="Proteomes" id="UP001232117">
    <property type="component" value="Chromosome"/>
</dbReference>
<evidence type="ECO:0000313" key="3">
    <source>
        <dbReference type="EMBL" id="WGK94492.1"/>
    </source>
</evidence>
<dbReference type="SUPFAM" id="SSF101874">
    <property type="entry name" value="YceI-like"/>
    <property type="match status" value="1"/>
</dbReference>
<sequence length="179" mass="20290">MKKITSILLLFISCFSLAQEKWTTQSGTINFEASVPLFEEVKAINNSVKCVLNSEDKTITCVVKIKDFHFKRELMETHFNEIYMESDRYPRAIFKGTILNLDLTKISSEGIGLPINGKIKIHGVTQSITVKTVIKKIANSLQLTSDFDLNTDDFKIKIPTMILPKISKTVHIHLNCTLQ</sequence>
<protein>
    <submittedName>
        <fullName evidence="3">YceI family protein</fullName>
    </submittedName>
</protein>
<evidence type="ECO:0000259" key="2">
    <source>
        <dbReference type="Pfam" id="PF04264"/>
    </source>
</evidence>
<feature type="domain" description="Lipid/polyisoprenoid-binding YceI-like" evidence="2">
    <location>
        <begin position="29"/>
        <end position="177"/>
    </location>
</feature>
<evidence type="ECO:0000313" key="4">
    <source>
        <dbReference type="Proteomes" id="UP001232117"/>
    </source>
</evidence>
<feature type="signal peptide" evidence="1">
    <location>
        <begin position="1"/>
        <end position="18"/>
    </location>
</feature>
<proteinExistence type="predicted"/>
<dbReference type="EMBL" id="CP092332">
    <property type="protein sequence ID" value="WGK94492.1"/>
    <property type="molecule type" value="Genomic_DNA"/>
</dbReference>
<dbReference type="InterPro" id="IPR007372">
    <property type="entry name" value="Lipid/polyisoprenoid-bd_YceI"/>
</dbReference>
<feature type="chain" id="PRO_5046173253" evidence="1">
    <location>
        <begin position="19"/>
        <end position="179"/>
    </location>
</feature>
<gene>
    <name evidence="3" type="ORF">MG292_10475</name>
</gene>
<dbReference type="Pfam" id="PF04264">
    <property type="entry name" value="YceI"/>
    <property type="match status" value="1"/>
</dbReference>